<evidence type="ECO:0000259" key="3">
    <source>
        <dbReference type="PROSITE" id="PS50125"/>
    </source>
</evidence>
<dbReference type="SUPFAM" id="SSF55073">
    <property type="entry name" value="Nucleotide cyclase"/>
    <property type="match status" value="1"/>
</dbReference>
<evidence type="ECO:0000256" key="1">
    <source>
        <dbReference type="SAM" id="MobiDB-lite"/>
    </source>
</evidence>
<dbReference type="InterPro" id="IPR002048">
    <property type="entry name" value="EF_hand_dom"/>
</dbReference>
<dbReference type="SUPFAM" id="SSF47473">
    <property type="entry name" value="EF-hand"/>
    <property type="match status" value="1"/>
</dbReference>
<proteinExistence type="predicted"/>
<accession>A0A7J6U3F3</accession>
<dbReference type="PANTHER" id="PTHR43081:SF1">
    <property type="entry name" value="ADENYLATE CYCLASE, TERMINAL-DIFFERENTIATION SPECIFIC"/>
    <property type="match status" value="1"/>
</dbReference>
<feature type="compositionally biased region" description="Basic and acidic residues" evidence="1">
    <location>
        <begin position="756"/>
        <end position="770"/>
    </location>
</feature>
<dbReference type="EMBL" id="JABANO010006193">
    <property type="protein sequence ID" value="KAF4752229.1"/>
    <property type="molecule type" value="Genomic_DNA"/>
</dbReference>
<dbReference type="Gene3D" id="3.30.70.1230">
    <property type="entry name" value="Nucleotide cyclase"/>
    <property type="match status" value="1"/>
</dbReference>
<evidence type="ECO:0000256" key="2">
    <source>
        <dbReference type="SAM" id="Phobius"/>
    </source>
</evidence>
<dbReference type="GO" id="GO:0005509">
    <property type="term" value="F:calcium ion binding"/>
    <property type="evidence" value="ECO:0007669"/>
    <property type="project" value="InterPro"/>
</dbReference>
<protein>
    <submittedName>
        <fullName evidence="5">Nitrogen permease regulator 2</fullName>
    </submittedName>
</protein>
<organism evidence="5 6">
    <name type="scientific">Perkinsus olseni</name>
    <name type="common">Perkinsus atlanticus</name>
    <dbReference type="NCBI Taxonomy" id="32597"/>
    <lineage>
        <taxon>Eukaryota</taxon>
        <taxon>Sar</taxon>
        <taxon>Alveolata</taxon>
        <taxon>Perkinsozoa</taxon>
        <taxon>Perkinsea</taxon>
        <taxon>Perkinsida</taxon>
        <taxon>Perkinsidae</taxon>
        <taxon>Perkinsus</taxon>
    </lineage>
</organism>
<feature type="non-terminal residue" evidence="5">
    <location>
        <position position="1"/>
    </location>
</feature>
<dbReference type="GO" id="GO:0035556">
    <property type="term" value="P:intracellular signal transduction"/>
    <property type="evidence" value="ECO:0007669"/>
    <property type="project" value="InterPro"/>
</dbReference>
<dbReference type="Proteomes" id="UP000553632">
    <property type="component" value="Unassembled WGS sequence"/>
</dbReference>
<dbReference type="GO" id="GO:0009190">
    <property type="term" value="P:cyclic nucleotide biosynthetic process"/>
    <property type="evidence" value="ECO:0007669"/>
    <property type="project" value="InterPro"/>
</dbReference>
<feature type="domain" description="EF-hand" evidence="4">
    <location>
        <begin position="102"/>
        <end position="137"/>
    </location>
</feature>
<evidence type="ECO:0000259" key="4">
    <source>
        <dbReference type="PROSITE" id="PS50222"/>
    </source>
</evidence>
<feature type="transmembrane region" description="Helical" evidence="2">
    <location>
        <begin position="348"/>
        <end position="374"/>
    </location>
</feature>
<name>A0A7J6U3F3_PEROL</name>
<dbReference type="PANTHER" id="PTHR43081">
    <property type="entry name" value="ADENYLATE CYCLASE, TERMINAL-DIFFERENTIATION SPECIFIC-RELATED"/>
    <property type="match status" value="1"/>
</dbReference>
<keyword evidence="2" id="KW-1133">Transmembrane helix</keyword>
<dbReference type="AlphaFoldDB" id="A0A7J6U3F3"/>
<sequence>IATLSMGFDICLELFDTSFGLAEEMVYFRGYPMLTRKGLSKYWALCAFVVLSTLKLGQLKHLQLSQLVRILVLTRLYRMARALGMLLEHIRSNEMRKLEDDILYRRLQLMFACMDDDNDGYIWPNDFVHAMTYFGLASEGDRMRIVRDHQLAYHHRHHRRRTSTFAEYPPSEARPPPVGGMDFDEFKVEVLELDREDKLRRSAREDLNQRTQTHAKLASMAENTAIKMVLAFTILFVSSIYLFNDNTSTTSVVGLVLVDSLYRYGGVNQDTRYGVLEMQSRLLLASIPDRYMTIYFQISNVDGPWVVDRLDEDEFASKRFYDRQLLQAGVGDPTGPNPSSMVLDVRSLWIEFAFDSIFALLIATVLVFVASFVFMRGFNQIGVLVVHPLRTMIDRMEQLAVFEYAAVGNHEVFTAPGWNARGAILQDGGESNELSAKSRWLAFLGCGKNSKSRLGYFNEVTELDQSLTRVQMMISSWAKYCPYDVVRMILRTGEEVELGVAPQQVTIFFSDIESFTTICERLAPSQVLRFLSTYFTLVSEIITDNQGTLLEFLGDGILAVWNAPLAVSNHAERCLTAAVTMQTMVNKLSEVDPTWRQALATVDKTTLKVRMGIHTGQCLVGNVGAPSRMKYGLLGDKVNTASRLENCNKRYGTSVIISESVWREPGVADNFVCRPLDRVAVKGKSEGFTILEVLSSRSDASTQQLVLAGLHIRALEAYRNLDFHRAVELLEESEKRSRSIGESWLAARRLRDEALHYEKNPPKEGERWDGTTRLAHKSFDDSPE</sequence>
<evidence type="ECO:0000313" key="5">
    <source>
        <dbReference type="EMBL" id="KAF4752229.1"/>
    </source>
</evidence>
<feature type="domain" description="Guanylate cyclase" evidence="3">
    <location>
        <begin position="506"/>
        <end position="645"/>
    </location>
</feature>
<dbReference type="PROSITE" id="PS50222">
    <property type="entry name" value="EF_HAND_2"/>
    <property type="match status" value="1"/>
</dbReference>
<feature type="region of interest" description="Disordered" evidence="1">
    <location>
        <begin position="756"/>
        <end position="784"/>
    </location>
</feature>
<keyword evidence="2" id="KW-0812">Transmembrane</keyword>
<evidence type="ECO:0000313" key="6">
    <source>
        <dbReference type="Proteomes" id="UP000553632"/>
    </source>
</evidence>
<dbReference type="OMA" id="DFVHAMT"/>
<dbReference type="InterPro" id="IPR001054">
    <property type="entry name" value="A/G_cyclase"/>
</dbReference>
<dbReference type="InterPro" id="IPR029787">
    <property type="entry name" value="Nucleotide_cyclase"/>
</dbReference>
<feature type="transmembrane region" description="Helical" evidence="2">
    <location>
        <begin position="225"/>
        <end position="243"/>
    </location>
</feature>
<gene>
    <name evidence="5" type="primary">NPR2_9</name>
    <name evidence="5" type="ORF">FOZ63_020144</name>
</gene>
<dbReference type="CDD" id="cd07302">
    <property type="entry name" value="CHD"/>
    <property type="match status" value="1"/>
</dbReference>
<comment type="caution">
    <text evidence="5">The sequence shown here is derived from an EMBL/GenBank/DDBJ whole genome shotgun (WGS) entry which is preliminary data.</text>
</comment>
<keyword evidence="6" id="KW-1185">Reference proteome</keyword>
<dbReference type="InterPro" id="IPR011992">
    <property type="entry name" value="EF-hand-dom_pair"/>
</dbReference>
<dbReference type="PROSITE" id="PS50125">
    <property type="entry name" value="GUANYLATE_CYCLASE_2"/>
    <property type="match status" value="1"/>
</dbReference>
<keyword evidence="2" id="KW-0472">Membrane</keyword>
<dbReference type="InterPro" id="IPR050697">
    <property type="entry name" value="Adenylyl/Guanylyl_Cyclase_3/4"/>
</dbReference>
<reference evidence="5 6" key="1">
    <citation type="submission" date="2020-04" db="EMBL/GenBank/DDBJ databases">
        <title>Perkinsus olseni comparative genomics.</title>
        <authorList>
            <person name="Bogema D.R."/>
        </authorList>
    </citation>
    <scope>NUCLEOTIDE SEQUENCE [LARGE SCALE GENOMIC DNA]</scope>
    <source>
        <strain evidence="5 6">ATCC PRA-207</strain>
    </source>
</reference>
<dbReference type="Pfam" id="PF00211">
    <property type="entry name" value="Guanylate_cyc"/>
    <property type="match status" value="1"/>
</dbReference>
<dbReference type="SMART" id="SM00044">
    <property type="entry name" value="CYCc"/>
    <property type="match status" value="1"/>
</dbReference>